<dbReference type="Pfam" id="PF13499">
    <property type="entry name" value="EF-hand_7"/>
    <property type="match status" value="1"/>
</dbReference>
<dbReference type="PROSITE" id="PS50222">
    <property type="entry name" value="EF_HAND_2"/>
    <property type="match status" value="3"/>
</dbReference>
<feature type="domain" description="EF-hand" evidence="2">
    <location>
        <begin position="115"/>
        <end position="150"/>
    </location>
</feature>
<proteinExistence type="predicted"/>
<comment type="caution">
    <text evidence="3">The sequence shown here is derived from an EMBL/GenBank/DDBJ whole genome shotgun (WGS) entry which is preliminary data.</text>
</comment>
<protein>
    <recommendedName>
        <fullName evidence="2">EF-hand domain-containing protein</fullName>
    </recommendedName>
</protein>
<evidence type="ECO:0000259" key="2">
    <source>
        <dbReference type="PROSITE" id="PS50222"/>
    </source>
</evidence>
<name>A0ABR2K9L1_9EUKA</name>
<feature type="domain" description="EF-hand" evidence="2">
    <location>
        <begin position="9"/>
        <end position="44"/>
    </location>
</feature>
<gene>
    <name evidence="3" type="ORF">M9Y10_038877</name>
</gene>
<dbReference type="Gene3D" id="1.10.238.10">
    <property type="entry name" value="EF-hand"/>
    <property type="match status" value="1"/>
</dbReference>
<feature type="domain" description="EF-hand" evidence="2">
    <location>
        <begin position="79"/>
        <end position="114"/>
    </location>
</feature>
<dbReference type="InterPro" id="IPR011992">
    <property type="entry name" value="EF-hand-dom_pair"/>
</dbReference>
<dbReference type="PROSITE" id="PS00018">
    <property type="entry name" value="EF_HAND_1"/>
    <property type="match status" value="3"/>
</dbReference>
<sequence>MAFNLKYVKSDVDLDQLLAQFDLNGDGVLEEYEMGNLCQACGLPRSYARLNQLLGKTYDGSEVFKFKKFIKYLEDAQNDYPDFLRKLFKSLDNDKNKCLTYDEIGNLCAILGISIPLDQLFMIMAKYDTNNSRALEMEEFVRFFIDLQNCLV</sequence>
<dbReference type="Proteomes" id="UP001470230">
    <property type="component" value="Unassembled WGS sequence"/>
</dbReference>
<reference evidence="3 4" key="1">
    <citation type="submission" date="2024-04" db="EMBL/GenBank/DDBJ databases">
        <title>Tritrichomonas musculus Genome.</title>
        <authorList>
            <person name="Alves-Ferreira E."/>
            <person name="Grigg M."/>
            <person name="Lorenzi H."/>
            <person name="Galac M."/>
        </authorList>
    </citation>
    <scope>NUCLEOTIDE SEQUENCE [LARGE SCALE GENOMIC DNA]</scope>
    <source>
        <strain evidence="3 4">EAF2021</strain>
    </source>
</reference>
<dbReference type="InterPro" id="IPR002048">
    <property type="entry name" value="EF_hand_dom"/>
</dbReference>
<dbReference type="EMBL" id="JAPFFF010000006">
    <property type="protein sequence ID" value="KAK8887820.1"/>
    <property type="molecule type" value="Genomic_DNA"/>
</dbReference>
<dbReference type="SMART" id="SM00054">
    <property type="entry name" value="EFh"/>
    <property type="match status" value="3"/>
</dbReference>
<keyword evidence="1" id="KW-0106">Calcium</keyword>
<evidence type="ECO:0000313" key="3">
    <source>
        <dbReference type="EMBL" id="KAK8887820.1"/>
    </source>
</evidence>
<dbReference type="InterPro" id="IPR018247">
    <property type="entry name" value="EF_Hand_1_Ca_BS"/>
</dbReference>
<dbReference type="SUPFAM" id="SSF47473">
    <property type="entry name" value="EF-hand"/>
    <property type="match status" value="1"/>
</dbReference>
<organism evidence="3 4">
    <name type="scientific">Tritrichomonas musculus</name>
    <dbReference type="NCBI Taxonomy" id="1915356"/>
    <lineage>
        <taxon>Eukaryota</taxon>
        <taxon>Metamonada</taxon>
        <taxon>Parabasalia</taxon>
        <taxon>Tritrichomonadida</taxon>
        <taxon>Tritrichomonadidae</taxon>
        <taxon>Tritrichomonas</taxon>
    </lineage>
</organism>
<accession>A0ABR2K9L1</accession>
<evidence type="ECO:0000256" key="1">
    <source>
        <dbReference type="ARBA" id="ARBA00022837"/>
    </source>
</evidence>
<keyword evidence="4" id="KW-1185">Reference proteome</keyword>
<evidence type="ECO:0000313" key="4">
    <source>
        <dbReference type="Proteomes" id="UP001470230"/>
    </source>
</evidence>